<dbReference type="PANTHER" id="PTHR43531">
    <property type="entry name" value="PROTEIN ICFG"/>
    <property type="match status" value="1"/>
</dbReference>
<keyword evidence="6 11" id="KW-0472">Membrane</keyword>
<dbReference type="GO" id="GO:0005886">
    <property type="term" value="C:plasma membrane"/>
    <property type="evidence" value="ECO:0007669"/>
    <property type="project" value="UniProtKB-SubCell"/>
</dbReference>
<dbReference type="PATRIC" id="fig|907348.3.peg.570"/>
<evidence type="ECO:0000256" key="7">
    <source>
        <dbReference type="ARBA" id="ARBA00029447"/>
    </source>
</evidence>
<dbReference type="SUPFAM" id="SSF103190">
    <property type="entry name" value="Sensory domain-like"/>
    <property type="match status" value="1"/>
</dbReference>
<evidence type="ECO:0000256" key="3">
    <source>
        <dbReference type="ARBA" id="ARBA00022500"/>
    </source>
</evidence>
<protein>
    <submittedName>
        <fullName evidence="14">Methyl-accepting chemotaxis sensory transducer</fullName>
    </submittedName>
</protein>
<dbReference type="SMART" id="SM00283">
    <property type="entry name" value="MA"/>
    <property type="match status" value="1"/>
</dbReference>
<dbReference type="Gene3D" id="3.30.450.20">
    <property type="entry name" value="PAS domain"/>
    <property type="match status" value="1"/>
</dbReference>
<evidence type="ECO:0000313" key="14">
    <source>
        <dbReference type="EMBL" id="EIC02697.1"/>
    </source>
</evidence>
<evidence type="ECO:0000256" key="4">
    <source>
        <dbReference type="ARBA" id="ARBA00022692"/>
    </source>
</evidence>
<feature type="compositionally biased region" description="Pro residues" evidence="10">
    <location>
        <begin position="665"/>
        <end position="675"/>
    </location>
</feature>
<keyword evidence="8" id="KW-0807">Transducer</keyword>
<dbReference type="InterPro" id="IPR003660">
    <property type="entry name" value="HAMP_dom"/>
</dbReference>
<evidence type="ECO:0000256" key="11">
    <source>
        <dbReference type="SAM" id="Phobius"/>
    </source>
</evidence>
<dbReference type="AlphaFoldDB" id="H7EIC7"/>
<evidence type="ECO:0000256" key="6">
    <source>
        <dbReference type="ARBA" id="ARBA00023136"/>
    </source>
</evidence>
<keyword evidence="5 11" id="KW-1133">Transmembrane helix</keyword>
<comment type="caution">
    <text evidence="14">The sequence shown here is derived from an EMBL/GenBank/DDBJ whole genome shotgun (WGS) entry which is preliminary data.</text>
</comment>
<evidence type="ECO:0000256" key="1">
    <source>
        <dbReference type="ARBA" id="ARBA00004651"/>
    </source>
</evidence>
<dbReference type="PANTHER" id="PTHR43531:SF11">
    <property type="entry name" value="METHYL-ACCEPTING CHEMOTAXIS PROTEIN 3"/>
    <property type="match status" value="1"/>
</dbReference>
<dbReference type="CDD" id="cd11386">
    <property type="entry name" value="MCP_signal"/>
    <property type="match status" value="1"/>
</dbReference>
<dbReference type="Gene3D" id="1.10.287.950">
    <property type="entry name" value="Methyl-accepting chemotaxis protein"/>
    <property type="match status" value="1"/>
</dbReference>
<dbReference type="InterPro" id="IPR004089">
    <property type="entry name" value="MCPsignal_dom"/>
</dbReference>
<sequence>MKSIRSALTTFLAASLVATGVTLMAISVHIAGRSVDQGSLANMRTLVENVANYADLKLESDLIAMKMLAEQPSLKAHVPVEEKAPIVANYVDSFDSYARYFLVCDPTGHSLTTDNIVREVQARAYFQEAIKGNATISGPLISARGEPSIYGAVPIYDDSNTVIGAFAVNLNTGILKEFASKLNISKNGKVAIINRESGAILYAEVEEYVKQSLTFEQLAQTTEPGFRELADVSKKMMKSETNAEIIHINGKEYYIAYTPIGIADWSIAIEAPSSDFKDSIKILKMTLGTVSLIFILIALGIGFLFANSISKPIILIYNALNSVANGNLVLDEKTREAREKVMMRQDELGKIGRALQKMMASLTTTIEHVRETVMQVRSGGEQLSSSSQSVSSGASEQAASTEEMSATMEQMTSNIRQTADNAAKTSDIANVASAKAEAGGLAVQDAVNAVETISEKIKVIEDIASQTNMLALNAAIEAARAGEAGKGFAVVASEVRKLAERSQAAAGEISEISHKTLETTENAGQLIKEVVPSIENTSQLVQEIATACREQDNGAQQVSTAIIQLDSVVQQNASAAEEMAAMAEELSAQAERLVKVISFFTIGDSANTEFKTISQEEARDDASGTKKAKAEQKEKESDVKKDDKESKKPKKIKIQKQPQPEKPEPTPGEPAPKAAPAPSETTSSPEQPAEKKSEQKVNSGTVTRKTAADLVSDADFEEF</sequence>
<dbReference type="PROSITE" id="PS50111">
    <property type="entry name" value="CHEMOTAXIS_TRANSDUC_2"/>
    <property type="match status" value="1"/>
</dbReference>
<evidence type="ECO:0000259" key="12">
    <source>
        <dbReference type="PROSITE" id="PS50111"/>
    </source>
</evidence>
<evidence type="ECO:0000256" key="2">
    <source>
        <dbReference type="ARBA" id="ARBA00022475"/>
    </source>
</evidence>
<dbReference type="InterPro" id="IPR051310">
    <property type="entry name" value="MCP_chemotaxis"/>
</dbReference>
<feature type="transmembrane region" description="Helical" evidence="11">
    <location>
        <begin position="282"/>
        <end position="306"/>
    </location>
</feature>
<dbReference type="RefSeq" id="WP_002702655.1">
    <property type="nucleotide sequence ID" value="NZ_AGRW01000035.1"/>
</dbReference>
<evidence type="ECO:0000256" key="9">
    <source>
        <dbReference type="SAM" id="Coils"/>
    </source>
</evidence>
<accession>H7EIC7</accession>
<comment type="similarity">
    <text evidence="7">Belongs to the methyl-accepting chemotaxis (MCP) protein family.</text>
</comment>
<dbReference type="GO" id="GO:0004888">
    <property type="term" value="F:transmembrane signaling receptor activity"/>
    <property type="evidence" value="ECO:0007669"/>
    <property type="project" value="TreeGrafter"/>
</dbReference>
<evidence type="ECO:0000259" key="13">
    <source>
        <dbReference type="PROSITE" id="PS50885"/>
    </source>
</evidence>
<dbReference type="STRING" id="907348.TresaDRAFT_2546"/>
<organism evidence="14 15">
    <name type="scientific">Treponema saccharophilum DSM 2985</name>
    <dbReference type="NCBI Taxonomy" id="907348"/>
    <lineage>
        <taxon>Bacteria</taxon>
        <taxon>Pseudomonadati</taxon>
        <taxon>Spirochaetota</taxon>
        <taxon>Spirochaetia</taxon>
        <taxon>Spirochaetales</taxon>
        <taxon>Treponemataceae</taxon>
        <taxon>Treponema</taxon>
    </lineage>
</organism>
<keyword evidence="2" id="KW-1003">Cell membrane</keyword>
<feature type="region of interest" description="Disordered" evidence="10">
    <location>
        <begin position="613"/>
        <end position="719"/>
    </location>
</feature>
<dbReference type="InterPro" id="IPR033479">
    <property type="entry name" value="dCache_1"/>
</dbReference>
<dbReference type="EMBL" id="AGRW01000035">
    <property type="protein sequence ID" value="EIC02697.1"/>
    <property type="molecule type" value="Genomic_DNA"/>
</dbReference>
<comment type="subcellular location">
    <subcellularLocation>
        <location evidence="1">Cell membrane</location>
        <topology evidence="1">Multi-pass membrane protein</topology>
    </subcellularLocation>
</comment>
<keyword evidence="4 11" id="KW-0812">Transmembrane</keyword>
<keyword evidence="15" id="KW-1185">Reference proteome</keyword>
<evidence type="ECO:0000256" key="8">
    <source>
        <dbReference type="PROSITE-ProRule" id="PRU00284"/>
    </source>
</evidence>
<evidence type="ECO:0000256" key="10">
    <source>
        <dbReference type="SAM" id="MobiDB-lite"/>
    </source>
</evidence>
<dbReference type="Pfam" id="PF02743">
    <property type="entry name" value="dCache_1"/>
    <property type="match status" value="1"/>
</dbReference>
<dbReference type="GO" id="GO:0007165">
    <property type="term" value="P:signal transduction"/>
    <property type="evidence" value="ECO:0007669"/>
    <property type="project" value="UniProtKB-KW"/>
</dbReference>
<dbReference type="SUPFAM" id="SSF58104">
    <property type="entry name" value="Methyl-accepting chemotaxis protein (MCP) signaling domain"/>
    <property type="match status" value="1"/>
</dbReference>
<dbReference type="InterPro" id="IPR029151">
    <property type="entry name" value="Sensor-like_sf"/>
</dbReference>
<dbReference type="PROSITE" id="PS50885">
    <property type="entry name" value="HAMP"/>
    <property type="match status" value="1"/>
</dbReference>
<feature type="region of interest" description="Disordered" evidence="10">
    <location>
        <begin position="377"/>
        <end position="408"/>
    </location>
</feature>
<dbReference type="eggNOG" id="COG0840">
    <property type="taxonomic scope" value="Bacteria"/>
</dbReference>
<reference evidence="14 15" key="1">
    <citation type="submission" date="2011-09" db="EMBL/GenBank/DDBJ databases">
        <title>The draft genome of Treponema saccharophilum DSM 2985.</title>
        <authorList>
            <consortium name="US DOE Joint Genome Institute (JGI-PGF)"/>
            <person name="Lucas S."/>
            <person name="Copeland A."/>
            <person name="Lapidus A."/>
            <person name="Glavina del Rio T."/>
            <person name="Dalin E."/>
            <person name="Tice H."/>
            <person name="Bruce D."/>
            <person name="Goodwin L."/>
            <person name="Pitluck S."/>
            <person name="Peters L."/>
            <person name="Kyrpides N."/>
            <person name="Mavromatis K."/>
            <person name="Ivanova N."/>
            <person name="Markowitz V."/>
            <person name="Cheng J.-F."/>
            <person name="Hugenholtz P."/>
            <person name="Woyke T."/>
            <person name="Wu D."/>
            <person name="Gronow S."/>
            <person name="Wellnitz S."/>
            <person name="Brambilla E."/>
            <person name="Klenk H.-P."/>
            <person name="Eisen J.A."/>
        </authorList>
    </citation>
    <scope>NUCLEOTIDE SEQUENCE [LARGE SCALE GENOMIC DNA]</scope>
    <source>
        <strain evidence="14 15">DSM 2985</strain>
    </source>
</reference>
<evidence type="ECO:0000313" key="15">
    <source>
        <dbReference type="Proteomes" id="UP000003571"/>
    </source>
</evidence>
<dbReference type="GO" id="GO:0006935">
    <property type="term" value="P:chemotaxis"/>
    <property type="evidence" value="ECO:0007669"/>
    <property type="project" value="UniProtKB-KW"/>
</dbReference>
<gene>
    <name evidence="14" type="ORF">TresaDRAFT_2546</name>
</gene>
<feature type="compositionally biased region" description="Basic and acidic residues" evidence="10">
    <location>
        <begin position="614"/>
        <end position="646"/>
    </location>
</feature>
<evidence type="ECO:0000256" key="5">
    <source>
        <dbReference type="ARBA" id="ARBA00022989"/>
    </source>
</evidence>
<dbReference type="Proteomes" id="UP000003571">
    <property type="component" value="Unassembled WGS sequence"/>
</dbReference>
<feature type="coiled-coil region" evidence="9">
    <location>
        <begin position="565"/>
        <end position="596"/>
    </location>
</feature>
<dbReference type="CDD" id="cd12912">
    <property type="entry name" value="PDC2_MCP_like"/>
    <property type="match status" value="1"/>
</dbReference>
<dbReference type="Pfam" id="PF00015">
    <property type="entry name" value="MCPsignal"/>
    <property type="match status" value="1"/>
</dbReference>
<feature type="compositionally biased region" description="Low complexity" evidence="10">
    <location>
        <begin position="378"/>
        <end position="400"/>
    </location>
</feature>
<feature type="domain" description="Methyl-accepting transducer" evidence="12">
    <location>
        <begin position="372"/>
        <end position="587"/>
    </location>
</feature>
<keyword evidence="3" id="KW-0145">Chemotaxis</keyword>
<proteinExistence type="inferred from homology"/>
<dbReference type="OrthoDB" id="9762005at2"/>
<keyword evidence="9" id="KW-0175">Coiled coil</keyword>
<name>H7EIC7_9SPIR</name>
<feature type="domain" description="HAMP" evidence="13">
    <location>
        <begin position="307"/>
        <end position="367"/>
    </location>
</feature>
<feature type="compositionally biased region" description="Low complexity" evidence="10">
    <location>
        <begin position="676"/>
        <end position="687"/>
    </location>
</feature>